<dbReference type="SUPFAM" id="SSF143120">
    <property type="entry name" value="YefM-like"/>
    <property type="match status" value="1"/>
</dbReference>
<comment type="function">
    <text evidence="2">Antitoxin component of a type II toxin-antitoxin (TA) system.</text>
</comment>
<keyword evidence="4" id="KW-1185">Reference proteome</keyword>
<dbReference type="Gene3D" id="3.40.1620.10">
    <property type="entry name" value="YefM-like domain"/>
    <property type="match status" value="1"/>
</dbReference>
<evidence type="ECO:0000256" key="2">
    <source>
        <dbReference type="RuleBase" id="RU362080"/>
    </source>
</evidence>
<sequence>MSKTIPHRELRNNSSEVLREVQAGETVYVTNRGEVVAVLVPPPRAAGAPPRVRRARVRGGFAALPRERIEEPLQAVLDELRGDR</sequence>
<dbReference type="InterPro" id="IPR036165">
    <property type="entry name" value="YefM-like_sf"/>
</dbReference>
<evidence type="ECO:0000313" key="4">
    <source>
        <dbReference type="Proteomes" id="UP001428817"/>
    </source>
</evidence>
<gene>
    <name evidence="3" type="ORF">GCM10023321_31460</name>
</gene>
<dbReference type="PANTHER" id="PTHR35377:SF5">
    <property type="entry name" value="ANTITOXIN VAPB46"/>
    <property type="match status" value="1"/>
</dbReference>
<dbReference type="Pfam" id="PF02604">
    <property type="entry name" value="PhdYeFM_antitox"/>
    <property type="match status" value="1"/>
</dbReference>
<dbReference type="PANTHER" id="PTHR35377">
    <property type="entry name" value="ANTITOXIN VAPB49-RELATED-RELATED"/>
    <property type="match status" value="1"/>
</dbReference>
<evidence type="ECO:0000313" key="3">
    <source>
        <dbReference type="EMBL" id="GAA5156194.1"/>
    </source>
</evidence>
<dbReference type="NCBIfam" id="TIGR01552">
    <property type="entry name" value="phd_fam"/>
    <property type="match status" value="1"/>
</dbReference>
<reference evidence="4" key="1">
    <citation type="journal article" date="2019" name="Int. J. Syst. Evol. Microbiol.">
        <title>The Global Catalogue of Microorganisms (GCM) 10K type strain sequencing project: providing services to taxonomists for standard genome sequencing and annotation.</title>
        <authorList>
            <consortium name="The Broad Institute Genomics Platform"/>
            <consortium name="The Broad Institute Genome Sequencing Center for Infectious Disease"/>
            <person name="Wu L."/>
            <person name="Ma J."/>
        </authorList>
    </citation>
    <scope>NUCLEOTIDE SEQUENCE [LARGE SCALE GENOMIC DNA]</scope>
    <source>
        <strain evidence="4">JCM 18303</strain>
    </source>
</reference>
<organism evidence="3 4">
    <name type="scientific">Pseudonocardia eucalypti</name>
    <dbReference type="NCBI Taxonomy" id="648755"/>
    <lineage>
        <taxon>Bacteria</taxon>
        <taxon>Bacillati</taxon>
        <taxon>Actinomycetota</taxon>
        <taxon>Actinomycetes</taxon>
        <taxon>Pseudonocardiales</taxon>
        <taxon>Pseudonocardiaceae</taxon>
        <taxon>Pseudonocardia</taxon>
    </lineage>
</organism>
<comment type="similarity">
    <text evidence="1 2">Belongs to the phD/YefM antitoxin family.</text>
</comment>
<name>A0ABP9Q8F8_9PSEU</name>
<accession>A0ABP9Q8F8</accession>
<proteinExistence type="inferred from homology"/>
<dbReference type="InterPro" id="IPR051416">
    <property type="entry name" value="phD-YefM_TA_antitoxins"/>
</dbReference>
<dbReference type="Proteomes" id="UP001428817">
    <property type="component" value="Unassembled WGS sequence"/>
</dbReference>
<dbReference type="RefSeq" id="WP_185064165.1">
    <property type="nucleotide sequence ID" value="NZ_BAABJP010000010.1"/>
</dbReference>
<dbReference type="EMBL" id="BAABJP010000010">
    <property type="protein sequence ID" value="GAA5156194.1"/>
    <property type="molecule type" value="Genomic_DNA"/>
</dbReference>
<protein>
    <recommendedName>
        <fullName evidence="2">Antitoxin</fullName>
    </recommendedName>
</protein>
<dbReference type="InterPro" id="IPR006442">
    <property type="entry name" value="Antitoxin_Phd/YefM"/>
</dbReference>
<comment type="caution">
    <text evidence="3">The sequence shown here is derived from an EMBL/GenBank/DDBJ whole genome shotgun (WGS) entry which is preliminary data.</text>
</comment>
<evidence type="ECO:0000256" key="1">
    <source>
        <dbReference type="ARBA" id="ARBA00009981"/>
    </source>
</evidence>